<dbReference type="NCBIfam" id="TIGR02499">
    <property type="entry name" value="HrpE_YscL_not"/>
    <property type="match status" value="1"/>
</dbReference>
<dbReference type="PANTHER" id="PTHR34982:SF4">
    <property type="entry name" value="TYPE 3 SECRETION SYSTEM STATOR PROTEIN"/>
    <property type="match status" value="1"/>
</dbReference>
<sequence>MVSFVEIKTDNLQLAPGLKVLKAKDYASYLDSQHLVEAANSKAESIIANAQQAYETEKQRGYQDGLAQAKIENAQTMVETLARCNDYYQQVEEKMTGVVLEAVRKIIDTFDDVDTTVSVVREALQLVSNQKQVILHVHPEQVVEVREKVAGVLSDFPEVGYVDVVADARLKNGGCILETEVGIIDASIDGQLHALKQAMVKQLSERKITIHE</sequence>
<reference evidence="8 9" key="1">
    <citation type="journal article" date="2015" name="Genome Announc.">
        <title>Complete genome sequence of Vibrio alginolyticus ATCC 17749.</title>
        <authorList>
            <person name="Liu X.F."/>
            <person name="Cao Y."/>
            <person name="Zhang H.L."/>
            <person name="Chen Y.J."/>
            <person name="Hu C.J."/>
        </authorList>
    </citation>
    <scope>NUCLEOTIDE SEQUENCE [LARGE SCALE GENOMIC DNA]</scope>
    <source>
        <strain evidence="9">ATCC 17749 / DSM 2171 / NBRC 15630 / NCIMB 1903 / NCTC 12160 / XII-53</strain>
    </source>
</reference>
<comment type="similarity">
    <text evidence="5">Belongs to the SctL stator family.</text>
</comment>
<keyword evidence="2" id="KW-0813">Transport</keyword>
<dbReference type="Proteomes" id="UP000016714">
    <property type="component" value="Chromosome 1"/>
</dbReference>
<evidence type="ECO:0000259" key="7">
    <source>
        <dbReference type="Pfam" id="PF02108"/>
    </source>
</evidence>
<dbReference type="SMR" id="A0A2I3C4J2"/>
<evidence type="ECO:0000256" key="4">
    <source>
        <dbReference type="ARBA" id="ARBA00022927"/>
    </source>
</evidence>
<accession>A0A2I3C4J2</accession>
<dbReference type="GO" id="GO:0030254">
    <property type="term" value="P:protein secretion by the type III secretion system"/>
    <property type="evidence" value="ECO:0007669"/>
    <property type="project" value="InterPro"/>
</dbReference>
<evidence type="ECO:0000256" key="1">
    <source>
        <dbReference type="ARBA" id="ARBA00004496"/>
    </source>
</evidence>
<comment type="subcellular location">
    <subcellularLocation>
        <location evidence="1">Cytoplasm</location>
    </subcellularLocation>
</comment>
<evidence type="ECO:0000313" key="9">
    <source>
        <dbReference type="Proteomes" id="UP000016714"/>
    </source>
</evidence>
<feature type="domain" description="Flagellar assembly protein FliH/Type III secretion system HrpE" evidence="7">
    <location>
        <begin position="75"/>
        <end position="194"/>
    </location>
</feature>
<dbReference type="HOGENOM" id="CLU_062625_2_1_6"/>
<keyword evidence="3" id="KW-0963">Cytoplasm</keyword>
<evidence type="ECO:0000256" key="3">
    <source>
        <dbReference type="ARBA" id="ARBA00022490"/>
    </source>
</evidence>
<dbReference type="PANTHER" id="PTHR34982">
    <property type="entry name" value="YOP PROTEINS TRANSLOCATION PROTEIN L"/>
    <property type="match status" value="1"/>
</dbReference>
<organism evidence="8 9">
    <name type="scientific">Vibrio alginolyticus (strain ATCC 17749 / DSM 2171 / NBRC 15630 / NCIMB 1903 / NCTC 12160 / XII-53)</name>
    <dbReference type="NCBI Taxonomy" id="1219076"/>
    <lineage>
        <taxon>Bacteria</taxon>
        <taxon>Pseudomonadati</taxon>
        <taxon>Pseudomonadota</taxon>
        <taxon>Gammaproteobacteria</taxon>
        <taxon>Vibrionales</taxon>
        <taxon>Vibrionaceae</taxon>
        <taxon>Vibrio</taxon>
    </lineage>
</organism>
<dbReference type="KEGG" id="vag:N646_0753"/>
<evidence type="ECO:0000256" key="6">
    <source>
        <dbReference type="ARBA" id="ARBA00040494"/>
    </source>
</evidence>
<protein>
    <recommendedName>
        <fullName evidence="6">Type 3 secretion system stator protein</fullName>
    </recommendedName>
</protein>
<dbReference type="GeneID" id="75167603"/>
<evidence type="ECO:0000256" key="2">
    <source>
        <dbReference type="ARBA" id="ARBA00022448"/>
    </source>
</evidence>
<dbReference type="InterPro" id="IPR018035">
    <property type="entry name" value="Flagellar_FliH/T3SS_HrpE"/>
</dbReference>
<dbReference type="SUPFAM" id="SSF160527">
    <property type="entry name" value="V-type ATPase subunit E-like"/>
    <property type="match status" value="1"/>
</dbReference>
<dbReference type="EMBL" id="CP006718">
    <property type="protein sequence ID" value="AGV16586.1"/>
    <property type="molecule type" value="Genomic_DNA"/>
</dbReference>
<evidence type="ECO:0000256" key="5">
    <source>
        <dbReference type="ARBA" id="ARBA00024335"/>
    </source>
</evidence>
<keyword evidence="4" id="KW-0653">Protein transport</keyword>
<dbReference type="Pfam" id="PF02108">
    <property type="entry name" value="FliH"/>
    <property type="match status" value="1"/>
</dbReference>
<proteinExistence type="inferred from homology"/>
<dbReference type="GO" id="GO:0005829">
    <property type="term" value="C:cytosol"/>
    <property type="evidence" value="ECO:0007669"/>
    <property type="project" value="TreeGrafter"/>
</dbReference>
<evidence type="ECO:0000313" key="8">
    <source>
        <dbReference type="EMBL" id="AGV16586.1"/>
    </source>
</evidence>
<dbReference type="RefSeq" id="WP_005387146.1">
    <property type="nucleotide sequence ID" value="NC_022349.1"/>
</dbReference>
<gene>
    <name evidence="8" type="ORF">N646_0753</name>
</gene>
<name>A0A2I3C4J2_VIBAX</name>
<dbReference type="InterPro" id="IPR012842">
    <property type="entry name" value="T3SS_SctL/SctL2"/>
</dbReference>
<dbReference type="NCBIfam" id="NF005392">
    <property type="entry name" value="PRK06937.1"/>
    <property type="match status" value="1"/>
</dbReference>
<dbReference type="InterPro" id="IPR051472">
    <property type="entry name" value="T3SS_Stator/FliH"/>
</dbReference>
<dbReference type="AlphaFoldDB" id="A0A2I3C4J2"/>